<organism evidence="2 3">
    <name type="scientific">Rubripirellula lacrimiformis</name>
    <dbReference type="NCBI Taxonomy" id="1930273"/>
    <lineage>
        <taxon>Bacteria</taxon>
        <taxon>Pseudomonadati</taxon>
        <taxon>Planctomycetota</taxon>
        <taxon>Planctomycetia</taxon>
        <taxon>Pirellulales</taxon>
        <taxon>Pirellulaceae</taxon>
        <taxon>Rubripirellula</taxon>
    </lineage>
</organism>
<evidence type="ECO:0000313" key="3">
    <source>
        <dbReference type="Proteomes" id="UP000318538"/>
    </source>
</evidence>
<keyword evidence="3" id="KW-1185">Reference proteome</keyword>
<feature type="transmembrane region" description="Helical" evidence="1">
    <location>
        <begin position="43"/>
        <end position="62"/>
    </location>
</feature>
<keyword evidence="1" id="KW-1133">Transmembrane helix</keyword>
<proteinExistence type="predicted"/>
<feature type="transmembrane region" description="Helical" evidence="1">
    <location>
        <begin position="132"/>
        <end position="149"/>
    </location>
</feature>
<dbReference type="KEGG" id="rlc:K227x_14190"/>
<name>A0A517N7F3_9BACT</name>
<dbReference type="AlphaFoldDB" id="A0A517N7F3"/>
<protein>
    <submittedName>
        <fullName evidence="2">Uncharacterized protein</fullName>
    </submittedName>
</protein>
<accession>A0A517N7F3</accession>
<dbReference type="Proteomes" id="UP000318538">
    <property type="component" value="Chromosome"/>
</dbReference>
<keyword evidence="1" id="KW-0472">Membrane</keyword>
<dbReference type="EMBL" id="CP036525">
    <property type="protein sequence ID" value="QDT03040.1"/>
    <property type="molecule type" value="Genomic_DNA"/>
</dbReference>
<feature type="transmembrane region" description="Helical" evidence="1">
    <location>
        <begin position="161"/>
        <end position="181"/>
    </location>
</feature>
<keyword evidence="1" id="KW-0812">Transmembrane</keyword>
<evidence type="ECO:0000256" key="1">
    <source>
        <dbReference type="SAM" id="Phobius"/>
    </source>
</evidence>
<reference evidence="2 3" key="1">
    <citation type="submission" date="2019-02" db="EMBL/GenBank/DDBJ databases">
        <title>Deep-cultivation of Planctomycetes and their phenomic and genomic characterization uncovers novel biology.</title>
        <authorList>
            <person name="Wiegand S."/>
            <person name="Jogler M."/>
            <person name="Boedeker C."/>
            <person name="Pinto D."/>
            <person name="Vollmers J."/>
            <person name="Rivas-Marin E."/>
            <person name="Kohn T."/>
            <person name="Peeters S.H."/>
            <person name="Heuer A."/>
            <person name="Rast P."/>
            <person name="Oberbeckmann S."/>
            <person name="Bunk B."/>
            <person name="Jeske O."/>
            <person name="Meyerdierks A."/>
            <person name="Storesund J.E."/>
            <person name="Kallscheuer N."/>
            <person name="Luecker S."/>
            <person name="Lage O.M."/>
            <person name="Pohl T."/>
            <person name="Merkel B.J."/>
            <person name="Hornburger P."/>
            <person name="Mueller R.-W."/>
            <person name="Bruemmer F."/>
            <person name="Labrenz M."/>
            <person name="Spormann A.M."/>
            <person name="Op den Camp H."/>
            <person name="Overmann J."/>
            <person name="Amann R."/>
            <person name="Jetten M.S.M."/>
            <person name="Mascher T."/>
            <person name="Medema M.H."/>
            <person name="Devos D.P."/>
            <person name="Kaster A.-K."/>
            <person name="Ovreas L."/>
            <person name="Rohde M."/>
            <person name="Galperin M.Y."/>
            <person name="Jogler C."/>
        </authorList>
    </citation>
    <scope>NUCLEOTIDE SEQUENCE [LARGE SCALE GENOMIC DNA]</scope>
    <source>
        <strain evidence="2 3">K22_7</strain>
    </source>
</reference>
<evidence type="ECO:0000313" key="2">
    <source>
        <dbReference type="EMBL" id="QDT03040.1"/>
    </source>
</evidence>
<feature type="transmembrane region" description="Helical" evidence="1">
    <location>
        <begin position="92"/>
        <end position="112"/>
    </location>
</feature>
<gene>
    <name evidence="2" type="ORF">K227x_14190</name>
</gene>
<feature type="transmembrane region" description="Helical" evidence="1">
    <location>
        <begin position="68"/>
        <end position="85"/>
    </location>
</feature>
<sequence length="183" mass="20523">MITSQKLLSSPTVKGEKQVIRSALAYSMERVNNLPAPNFTSRISVRDILVFVTLSAVTTALFISHSRWATVALLVTIYICGWRLLNVNVNPIGKIMMLLVATALLSPLLLWSSSPESREFNQRIGYGWGGSYLYPYFAILPVPILAFAWKCFRPNQTLLRYALESTCECFVLIPLYALFIVGI</sequence>